<evidence type="ECO:0000313" key="2">
    <source>
        <dbReference type="EMBL" id="MEV4685126.1"/>
    </source>
</evidence>
<feature type="compositionally biased region" description="Low complexity" evidence="1">
    <location>
        <begin position="364"/>
        <end position="377"/>
    </location>
</feature>
<feature type="region of interest" description="Disordered" evidence="1">
    <location>
        <begin position="360"/>
        <end position="392"/>
    </location>
</feature>
<evidence type="ECO:0000256" key="1">
    <source>
        <dbReference type="SAM" id="MobiDB-lite"/>
    </source>
</evidence>
<protein>
    <submittedName>
        <fullName evidence="2">Uncharacterized protein</fullName>
    </submittedName>
</protein>
<keyword evidence="3" id="KW-1185">Reference proteome</keyword>
<gene>
    <name evidence="2" type="ORF">AB0K36_30655</name>
</gene>
<organism evidence="2 3">
    <name type="scientific">Streptomyces kurssanovii</name>
    <dbReference type="NCBI Taxonomy" id="67312"/>
    <lineage>
        <taxon>Bacteria</taxon>
        <taxon>Bacillati</taxon>
        <taxon>Actinomycetota</taxon>
        <taxon>Actinomycetes</taxon>
        <taxon>Kitasatosporales</taxon>
        <taxon>Streptomycetaceae</taxon>
        <taxon>Streptomyces</taxon>
    </lineage>
</organism>
<reference evidence="2 3" key="1">
    <citation type="submission" date="2024-06" db="EMBL/GenBank/DDBJ databases">
        <title>The Natural Products Discovery Center: Release of the First 8490 Sequenced Strains for Exploring Actinobacteria Biosynthetic Diversity.</title>
        <authorList>
            <person name="Kalkreuter E."/>
            <person name="Kautsar S.A."/>
            <person name="Yang D."/>
            <person name="Bader C.D."/>
            <person name="Teijaro C.N."/>
            <person name="Fluegel L."/>
            <person name="Davis C.M."/>
            <person name="Simpson J.R."/>
            <person name="Lauterbach L."/>
            <person name="Steele A.D."/>
            <person name="Gui C."/>
            <person name="Meng S."/>
            <person name="Li G."/>
            <person name="Viehrig K."/>
            <person name="Ye F."/>
            <person name="Su P."/>
            <person name="Kiefer A.F."/>
            <person name="Nichols A."/>
            <person name="Cepeda A.J."/>
            <person name="Yan W."/>
            <person name="Fan B."/>
            <person name="Jiang Y."/>
            <person name="Adhikari A."/>
            <person name="Zheng C.-J."/>
            <person name="Schuster L."/>
            <person name="Cowan T.M."/>
            <person name="Smanski M.J."/>
            <person name="Chevrette M.G."/>
            <person name="De Carvalho L.P.S."/>
            <person name="Shen B."/>
        </authorList>
    </citation>
    <scope>NUCLEOTIDE SEQUENCE [LARGE SCALE GENOMIC DNA]</scope>
    <source>
        <strain evidence="2 3">NPDC049344</strain>
    </source>
</reference>
<proteinExistence type="predicted"/>
<dbReference type="Proteomes" id="UP001552521">
    <property type="component" value="Unassembled WGS sequence"/>
</dbReference>
<dbReference type="RefSeq" id="WP_364600492.1">
    <property type="nucleotide sequence ID" value="NZ_JBFAQK010000069.1"/>
</dbReference>
<comment type="caution">
    <text evidence="2">The sequence shown here is derived from an EMBL/GenBank/DDBJ whole genome shotgun (WGS) entry which is preliminary data.</text>
</comment>
<sequence length="392" mass="43422">MERAAALRLDAEWAKVRTGRPVSSSGTRMRMLTELISALVPHAEGDLALSARLSLRYADLARHHFDTGRRADALSAVEKAVRYCAEPARHDDEHARWYARALISQSVYLAEPLSDELGLPRYAFRPHGEQPCAEDRLAGLAAVEATHRAIAVWERLDLSDPVNREGLAQAHVFLGDRLEELGRPVDAAEWAVRAEREFHALWQPPDPAERAHAAMLEHLGDQLERRLRRCPFEGGLTQLHKRELLPRRLLPLAVLSARIDGVAPEAVAQGLGLDRAEVDRILRANSWRAVWRFDVLRADGSWESLAYPWRGMDAVTDCTAEAVAADLTDAFLHSPDAPPGPTCWRFALWWDEEGHLDGSRFRMTSAPSSTGPSTKASTPPPSPSPVPSADPS</sequence>
<feature type="compositionally biased region" description="Pro residues" evidence="1">
    <location>
        <begin position="378"/>
        <end position="392"/>
    </location>
</feature>
<accession>A0ABV3I2Q9</accession>
<dbReference type="EMBL" id="JBFAQK010000069">
    <property type="protein sequence ID" value="MEV4685126.1"/>
    <property type="molecule type" value="Genomic_DNA"/>
</dbReference>
<name>A0ABV3I2Q9_9ACTN</name>
<evidence type="ECO:0000313" key="3">
    <source>
        <dbReference type="Proteomes" id="UP001552521"/>
    </source>
</evidence>